<dbReference type="EMBL" id="JAGIYQ010000002">
    <property type="protein sequence ID" value="MBP0724489.1"/>
    <property type="molecule type" value="Genomic_DNA"/>
</dbReference>
<reference evidence="1" key="1">
    <citation type="submission" date="2021-04" db="EMBL/GenBank/DDBJ databases">
        <title>Genome seq and assembly of Bacillus sp.</title>
        <authorList>
            <person name="Chhetri G."/>
        </authorList>
    </citation>
    <scope>NUCLEOTIDE SEQUENCE</scope>
    <source>
        <strain evidence="1">RG28</strain>
    </source>
</reference>
<organism evidence="1 2">
    <name type="scientific">Gottfriedia endophytica</name>
    <dbReference type="NCBI Taxonomy" id="2820819"/>
    <lineage>
        <taxon>Bacteria</taxon>
        <taxon>Bacillati</taxon>
        <taxon>Bacillota</taxon>
        <taxon>Bacilli</taxon>
        <taxon>Bacillales</taxon>
        <taxon>Bacillaceae</taxon>
        <taxon>Gottfriedia</taxon>
    </lineage>
</organism>
<evidence type="ECO:0000313" key="1">
    <source>
        <dbReference type="EMBL" id="MBP0724489.1"/>
    </source>
</evidence>
<sequence>MKTNDYVKYMTEQFMNYIDQPKEVREQHKHEKEESKEYLPSRMFGLLPLSLALYKRKLNERRNKKSI</sequence>
<gene>
    <name evidence="1" type="ORF">J5Y03_04710</name>
</gene>
<accession>A0A940SJ36</accession>
<dbReference type="Proteomes" id="UP000682134">
    <property type="component" value="Unassembled WGS sequence"/>
</dbReference>
<name>A0A940SJ36_9BACI</name>
<keyword evidence="2" id="KW-1185">Reference proteome</keyword>
<dbReference type="InterPro" id="IPR025622">
    <property type="entry name" value="YqzE"/>
</dbReference>
<dbReference type="AlphaFoldDB" id="A0A940SJ36"/>
<evidence type="ECO:0000313" key="2">
    <source>
        <dbReference type="Proteomes" id="UP000682134"/>
    </source>
</evidence>
<comment type="caution">
    <text evidence="1">The sequence shown here is derived from an EMBL/GenBank/DDBJ whole genome shotgun (WGS) entry which is preliminary data.</text>
</comment>
<protein>
    <submittedName>
        <fullName evidence="1">YqzE family protein</fullName>
    </submittedName>
</protein>
<proteinExistence type="predicted"/>
<dbReference type="Pfam" id="PF14038">
    <property type="entry name" value="YqzE"/>
    <property type="match status" value="1"/>
</dbReference>